<dbReference type="PANTHER" id="PTHR43298">
    <property type="entry name" value="MULTIDRUG RESISTANCE PROTEIN NORM-RELATED"/>
    <property type="match status" value="1"/>
</dbReference>
<evidence type="ECO:0000256" key="7">
    <source>
        <dbReference type="ARBA" id="ARBA00022475"/>
    </source>
</evidence>
<keyword evidence="10" id="KW-0406">Ion transport</keyword>
<feature type="transmembrane region" description="Helical" evidence="13">
    <location>
        <begin position="96"/>
        <end position="113"/>
    </location>
</feature>
<feature type="transmembrane region" description="Helical" evidence="13">
    <location>
        <begin position="133"/>
        <end position="152"/>
    </location>
</feature>
<feature type="transmembrane region" description="Helical" evidence="13">
    <location>
        <begin position="191"/>
        <end position="211"/>
    </location>
</feature>
<dbReference type="Pfam" id="PF01554">
    <property type="entry name" value="MatE"/>
    <property type="match status" value="2"/>
</dbReference>
<organism evidence="14 15">
    <name type="scientific">Turicibacter bilis</name>
    <dbReference type="NCBI Taxonomy" id="2735723"/>
    <lineage>
        <taxon>Bacteria</taxon>
        <taxon>Bacillati</taxon>
        <taxon>Bacillota</taxon>
        <taxon>Erysipelotrichia</taxon>
        <taxon>Erysipelotrichales</taxon>
        <taxon>Turicibacteraceae</taxon>
        <taxon>Turicibacter</taxon>
    </lineage>
</organism>
<dbReference type="AlphaFoldDB" id="A0A9Q9CPA8"/>
<evidence type="ECO:0000256" key="5">
    <source>
        <dbReference type="ARBA" id="ARBA00022448"/>
    </source>
</evidence>
<evidence type="ECO:0000256" key="11">
    <source>
        <dbReference type="ARBA" id="ARBA00023136"/>
    </source>
</evidence>
<dbReference type="CDD" id="cd13140">
    <property type="entry name" value="MATE_like_1"/>
    <property type="match status" value="1"/>
</dbReference>
<comment type="similarity">
    <text evidence="3">Belongs to the multi antimicrobial extrusion (MATE) (TC 2.A.66.1) family.</text>
</comment>
<keyword evidence="5" id="KW-0813">Transport</keyword>
<evidence type="ECO:0000256" key="2">
    <source>
        <dbReference type="ARBA" id="ARBA00004651"/>
    </source>
</evidence>
<evidence type="ECO:0000256" key="6">
    <source>
        <dbReference type="ARBA" id="ARBA00022449"/>
    </source>
</evidence>
<dbReference type="RefSeq" id="WP_055305402.1">
    <property type="nucleotide sequence ID" value="NZ_CP071250.1"/>
</dbReference>
<dbReference type="GO" id="GO:0042910">
    <property type="term" value="F:xenobiotic transmembrane transporter activity"/>
    <property type="evidence" value="ECO:0007669"/>
    <property type="project" value="InterPro"/>
</dbReference>
<evidence type="ECO:0000313" key="15">
    <source>
        <dbReference type="Proteomes" id="UP001058072"/>
    </source>
</evidence>
<feature type="transmembrane region" description="Helical" evidence="13">
    <location>
        <begin position="278"/>
        <end position="300"/>
    </location>
</feature>
<keyword evidence="11 13" id="KW-0472">Membrane</keyword>
<dbReference type="PIRSF" id="PIRSF006603">
    <property type="entry name" value="DinF"/>
    <property type="match status" value="1"/>
</dbReference>
<feature type="transmembrane region" description="Helical" evidence="13">
    <location>
        <begin position="409"/>
        <end position="429"/>
    </location>
</feature>
<dbReference type="GO" id="GO:0005886">
    <property type="term" value="C:plasma membrane"/>
    <property type="evidence" value="ECO:0007669"/>
    <property type="project" value="UniProtKB-SubCell"/>
</dbReference>
<proteinExistence type="inferred from homology"/>
<feature type="transmembrane region" description="Helical" evidence="13">
    <location>
        <begin position="312"/>
        <end position="332"/>
    </location>
</feature>
<keyword evidence="6" id="KW-0050">Antiport</keyword>
<dbReference type="GO" id="GO:0015297">
    <property type="term" value="F:antiporter activity"/>
    <property type="evidence" value="ECO:0007669"/>
    <property type="project" value="UniProtKB-KW"/>
</dbReference>
<dbReference type="GO" id="GO:0006811">
    <property type="term" value="P:monoatomic ion transport"/>
    <property type="evidence" value="ECO:0007669"/>
    <property type="project" value="UniProtKB-KW"/>
</dbReference>
<accession>A0A9Q9CPA8</accession>
<feature type="transmembrane region" description="Helical" evidence="13">
    <location>
        <begin position="164"/>
        <end position="185"/>
    </location>
</feature>
<evidence type="ECO:0000256" key="10">
    <source>
        <dbReference type="ARBA" id="ARBA00023065"/>
    </source>
</evidence>
<evidence type="ECO:0000256" key="9">
    <source>
        <dbReference type="ARBA" id="ARBA00022989"/>
    </source>
</evidence>
<dbReference type="InterPro" id="IPR050222">
    <property type="entry name" value="MATE_MdtK"/>
</dbReference>
<evidence type="ECO:0000256" key="3">
    <source>
        <dbReference type="ARBA" id="ARBA00010199"/>
    </source>
</evidence>
<protein>
    <recommendedName>
        <fullName evidence="4">Probable multidrug resistance protein NorM</fullName>
    </recommendedName>
    <alternativeName>
        <fullName evidence="12">Multidrug-efflux transporter</fullName>
    </alternativeName>
</protein>
<keyword evidence="8 13" id="KW-0812">Transmembrane</keyword>
<name>A0A9Q9CPA8_9FIRM</name>
<evidence type="ECO:0000256" key="1">
    <source>
        <dbReference type="ARBA" id="ARBA00003408"/>
    </source>
</evidence>
<feature type="transmembrane region" description="Helical" evidence="13">
    <location>
        <begin position="352"/>
        <end position="376"/>
    </location>
</feature>
<dbReference type="InterPro" id="IPR002528">
    <property type="entry name" value="MATE_fam"/>
</dbReference>
<reference evidence="14" key="1">
    <citation type="submission" date="2021-03" db="EMBL/GenBank/DDBJ databases">
        <title>Comparative Genomics and Metabolomics in the genus Turicibacter.</title>
        <authorList>
            <person name="Maki J."/>
            <person name="Looft T."/>
        </authorList>
    </citation>
    <scope>NUCLEOTIDE SEQUENCE</scope>
    <source>
        <strain evidence="14">ISU324</strain>
    </source>
</reference>
<sequence>MKKIDLTQGKVVSVLVALALPIMASSVLQLTYNLVDMLLVGRLGSDAVASIGTSSFLIGVANAIQACIVISTGILVSHAIGRKDEEEQSKYLSTGFRLNLLFGLFFALFVIWIGKPFISFLNVQNEWVELQGYAYLVVSSPMLIFSFFNFWYTRVFNSFGQNKMALKISAIGVVLNIMLDPLFIYTFKLGVLGAGLATLIANVVMTLCFYIKSKQLFQLDLTAKYGVSTYLKMIRLGLPMSSQRLLFTLVSIFLAKMITSFGTEAIAAQKIGLQIESITYMVIGGLNGAIASFVGQNYGAKNFNRIKEGVRVAIIIGLLYALLTTVLFLVFPKSLARCFVTDRQTIEITANYLRIVGLTQVFMAIEIIFNGAFVGLGMPKIPATISIVFTAARIPMAWLFTQWMGVNGIWLSISVSMVLKGILAAYVYYKKGKEGIMDVAAI</sequence>
<feature type="transmembrane region" description="Helical" evidence="13">
    <location>
        <begin position="55"/>
        <end position="76"/>
    </location>
</feature>
<dbReference type="InterPro" id="IPR048279">
    <property type="entry name" value="MdtK-like"/>
</dbReference>
<gene>
    <name evidence="14" type="ORF">J0J70_07645</name>
</gene>
<dbReference type="EMBL" id="CP071250">
    <property type="protein sequence ID" value="UUF07507.1"/>
    <property type="molecule type" value="Genomic_DNA"/>
</dbReference>
<evidence type="ECO:0000256" key="8">
    <source>
        <dbReference type="ARBA" id="ARBA00022692"/>
    </source>
</evidence>
<comment type="function">
    <text evidence="1">Multidrug efflux pump.</text>
</comment>
<dbReference type="Proteomes" id="UP001058072">
    <property type="component" value="Chromosome"/>
</dbReference>
<keyword evidence="9 13" id="KW-1133">Transmembrane helix</keyword>
<dbReference type="NCBIfam" id="TIGR00797">
    <property type="entry name" value="matE"/>
    <property type="match status" value="1"/>
</dbReference>
<evidence type="ECO:0000256" key="4">
    <source>
        <dbReference type="ARBA" id="ARBA00020268"/>
    </source>
</evidence>
<evidence type="ECO:0000256" key="12">
    <source>
        <dbReference type="ARBA" id="ARBA00031636"/>
    </source>
</evidence>
<evidence type="ECO:0000256" key="13">
    <source>
        <dbReference type="SAM" id="Phobius"/>
    </source>
</evidence>
<evidence type="ECO:0000313" key="14">
    <source>
        <dbReference type="EMBL" id="UUF07507.1"/>
    </source>
</evidence>
<feature type="transmembrane region" description="Helical" evidence="13">
    <location>
        <begin position="12"/>
        <end position="35"/>
    </location>
</feature>
<comment type="subcellular location">
    <subcellularLocation>
        <location evidence="2">Cell membrane</location>
        <topology evidence="2">Multi-pass membrane protein</topology>
    </subcellularLocation>
</comment>
<dbReference type="PANTHER" id="PTHR43298:SF2">
    <property type="entry name" value="FMN_FAD EXPORTER YEEO-RELATED"/>
    <property type="match status" value="1"/>
</dbReference>
<keyword evidence="7" id="KW-1003">Cell membrane</keyword>